<keyword evidence="15" id="KW-1185">Reference proteome</keyword>
<feature type="domain" description="CBS" evidence="12">
    <location>
        <begin position="274"/>
        <end position="331"/>
    </location>
</feature>
<dbReference type="Proteomes" id="UP001589758">
    <property type="component" value="Unassembled WGS sequence"/>
</dbReference>
<evidence type="ECO:0000256" key="11">
    <source>
        <dbReference type="SAM" id="Phobius"/>
    </source>
</evidence>
<evidence type="ECO:0000256" key="4">
    <source>
        <dbReference type="ARBA" id="ARBA00022692"/>
    </source>
</evidence>
<dbReference type="PROSITE" id="PS51846">
    <property type="entry name" value="CNNM"/>
    <property type="match status" value="1"/>
</dbReference>
<dbReference type="Pfam" id="PF03471">
    <property type="entry name" value="CorC_HlyC"/>
    <property type="match status" value="1"/>
</dbReference>
<dbReference type="Gene3D" id="3.10.580.10">
    <property type="entry name" value="CBS-domain"/>
    <property type="match status" value="1"/>
</dbReference>
<comment type="caution">
    <text evidence="14">The sequence shown here is derived from an EMBL/GenBank/DDBJ whole genome shotgun (WGS) entry which is preliminary data.</text>
</comment>
<dbReference type="Pfam" id="PF00571">
    <property type="entry name" value="CBS"/>
    <property type="match status" value="1"/>
</dbReference>
<dbReference type="Gene3D" id="3.30.465.10">
    <property type="match status" value="1"/>
</dbReference>
<keyword evidence="3" id="KW-1003">Cell membrane</keyword>
<sequence>MAFLSTPATFIIILLLLLLSAFFSSSETSILSINRYRLKHLVTQKHKGAIRVEKLLQRPDELISMLLIGNNIVNILASVLSADLGHRLSGDLGVAIATGVLTFIVLLFSEIIPKTFAAAYPEKIAFPASFILSPLRTTLLPLIICLNVMSRILLKILGIKEVSMGSNALTPDELKSIVNESAEELHEKDQSMLLSVLDLDKLTVSDVMKPRYEVIGIDINNEWKVILKQLTHSPHGRIILYRDSLDDVIGILRVREAYRLLAENDFDKPYLLRAVDEPYFIPESTTLKQQLIEFQQQKKKLGLVVNEYGDITGLVAVEDILEEIIGEYTTSISPSIQEEVKSLGNGLLLIDGGAHVREINKVYHLDLPITEAKTINGLILEYFESIPAVGEIIVIAKYEFIVQEVEDNRVKWVKIAKR</sequence>
<comment type="similarity">
    <text evidence="2">Belongs to the UPF0053 family.</text>
</comment>
<evidence type="ECO:0000256" key="1">
    <source>
        <dbReference type="ARBA" id="ARBA00004651"/>
    </source>
</evidence>
<dbReference type="SUPFAM" id="SSF54631">
    <property type="entry name" value="CBS-domain pair"/>
    <property type="match status" value="1"/>
</dbReference>
<accession>A0ABV6CEJ3</accession>
<keyword evidence="6 10" id="KW-1133">Transmembrane helix</keyword>
<evidence type="ECO:0000259" key="12">
    <source>
        <dbReference type="PROSITE" id="PS51371"/>
    </source>
</evidence>
<keyword evidence="7 9" id="KW-0129">CBS domain</keyword>
<feature type="domain" description="CNNM transmembrane" evidence="13">
    <location>
        <begin position="2"/>
        <end position="190"/>
    </location>
</feature>
<keyword evidence="8 10" id="KW-0472">Membrane</keyword>
<name>A0ABV6CEJ3_9GAMM</name>
<feature type="transmembrane region" description="Helical" evidence="11">
    <location>
        <begin position="92"/>
        <end position="112"/>
    </location>
</feature>
<keyword evidence="5" id="KW-0677">Repeat</keyword>
<dbReference type="InterPro" id="IPR046342">
    <property type="entry name" value="CBS_dom_sf"/>
</dbReference>
<dbReference type="NCBIfam" id="NF008604">
    <property type="entry name" value="PRK11573.1"/>
    <property type="match status" value="1"/>
</dbReference>
<gene>
    <name evidence="14" type="ORF">ACFFIT_10585</name>
</gene>
<proteinExistence type="inferred from homology"/>
<dbReference type="InterPro" id="IPR002550">
    <property type="entry name" value="CNNM"/>
</dbReference>
<evidence type="ECO:0000256" key="7">
    <source>
        <dbReference type="ARBA" id="ARBA00023122"/>
    </source>
</evidence>
<organism evidence="14 15">
    <name type="scientific">Thorsellia kenyensis</name>
    <dbReference type="NCBI Taxonomy" id="1549888"/>
    <lineage>
        <taxon>Bacteria</taxon>
        <taxon>Pseudomonadati</taxon>
        <taxon>Pseudomonadota</taxon>
        <taxon>Gammaproteobacteria</taxon>
        <taxon>Enterobacterales</taxon>
        <taxon>Thorselliaceae</taxon>
        <taxon>Thorsellia</taxon>
    </lineage>
</organism>
<dbReference type="RefSeq" id="WP_385877639.1">
    <property type="nucleotide sequence ID" value="NZ_JBHLXE010000103.1"/>
</dbReference>
<dbReference type="SMART" id="SM01091">
    <property type="entry name" value="CorC_HlyC"/>
    <property type="match status" value="1"/>
</dbReference>
<evidence type="ECO:0000256" key="2">
    <source>
        <dbReference type="ARBA" id="ARBA00006337"/>
    </source>
</evidence>
<dbReference type="Pfam" id="PF01595">
    <property type="entry name" value="CNNM"/>
    <property type="match status" value="1"/>
</dbReference>
<evidence type="ECO:0000256" key="5">
    <source>
        <dbReference type="ARBA" id="ARBA00022737"/>
    </source>
</evidence>
<feature type="transmembrane region" description="Helical" evidence="11">
    <location>
        <begin position="124"/>
        <end position="149"/>
    </location>
</feature>
<dbReference type="CDD" id="cd04590">
    <property type="entry name" value="CBS_pair_CorC_HlyC_assoc"/>
    <property type="match status" value="1"/>
</dbReference>
<dbReference type="InterPro" id="IPR036318">
    <property type="entry name" value="FAD-bd_PCMH-like_sf"/>
</dbReference>
<dbReference type="InterPro" id="IPR044751">
    <property type="entry name" value="Ion_transp-like_CBS"/>
</dbReference>
<evidence type="ECO:0000313" key="15">
    <source>
        <dbReference type="Proteomes" id="UP001589758"/>
    </source>
</evidence>
<evidence type="ECO:0000313" key="14">
    <source>
        <dbReference type="EMBL" id="MFC0180520.1"/>
    </source>
</evidence>
<evidence type="ECO:0000256" key="6">
    <source>
        <dbReference type="ARBA" id="ARBA00022989"/>
    </source>
</evidence>
<keyword evidence="4 10" id="KW-0812">Transmembrane</keyword>
<dbReference type="PANTHER" id="PTHR22777:SF32">
    <property type="entry name" value="UPF0053 INNER MEMBRANE PROTEIN YFJD"/>
    <property type="match status" value="1"/>
</dbReference>
<evidence type="ECO:0000256" key="9">
    <source>
        <dbReference type="PROSITE-ProRule" id="PRU00703"/>
    </source>
</evidence>
<dbReference type="EMBL" id="JBHLXE010000103">
    <property type="protein sequence ID" value="MFC0180520.1"/>
    <property type="molecule type" value="Genomic_DNA"/>
</dbReference>
<dbReference type="InterPro" id="IPR005170">
    <property type="entry name" value="Transptr-assoc_dom"/>
</dbReference>
<reference evidence="14 15" key="1">
    <citation type="submission" date="2024-09" db="EMBL/GenBank/DDBJ databases">
        <authorList>
            <person name="Sun Q."/>
            <person name="Mori K."/>
        </authorList>
    </citation>
    <scope>NUCLEOTIDE SEQUENCE [LARGE SCALE GENOMIC DNA]</scope>
    <source>
        <strain evidence="14 15">CCM 8545</strain>
    </source>
</reference>
<dbReference type="InterPro" id="IPR000644">
    <property type="entry name" value="CBS_dom"/>
</dbReference>
<evidence type="ECO:0000256" key="3">
    <source>
        <dbReference type="ARBA" id="ARBA00022475"/>
    </source>
</evidence>
<evidence type="ECO:0000256" key="10">
    <source>
        <dbReference type="PROSITE-ProRule" id="PRU01193"/>
    </source>
</evidence>
<dbReference type="PROSITE" id="PS51371">
    <property type="entry name" value="CBS"/>
    <property type="match status" value="1"/>
</dbReference>
<evidence type="ECO:0000256" key="8">
    <source>
        <dbReference type="ARBA" id="ARBA00023136"/>
    </source>
</evidence>
<comment type="subcellular location">
    <subcellularLocation>
        <location evidence="1">Cell membrane</location>
        <topology evidence="1">Multi-pass membrane protein</topology>
    </subcellularLocation>
</comment>
<dbReference type="InterPro" id="IPR016169">
    <property type="entry name" value="FAD-bd_PCMH_sub2"/>
</dbReference>
<evidence type="ECO:0000259" key="13">
    <source>
        <dbReference type="PROSITE" id="PS51846"/>
    </source>
</evidence>
<protein>
    <submittedName>
        <fullName evidence="14">CNNM domain-containing protein</fullName>
    </submittedName>
</protein>
<dbReference type="PANTHER" id="PTHR22777">
    <property type="entry name" value="HEMOLYSIN-RELATED"/>
    <property type="match status" value="1"/>
</dbReference>
<dbReference type="SUPFAM" id="SSF56176">
    <property type="entry name" value="FAD-binding/transporter-associated domain-like"/>
    <property type="match status" value="1"/>
</dbReference>